<dbReference type="AlphaFoldDB" id="A0A7E4W4Z3"/>
<evidence type="ECO:0000256" key="3">
    <source>
        <dbReference type="ARBA" id="ARBA00022963"/>
    </source>
</evidence>
<keyword evidence="2 5" id="KW-0378">Hydrolase</keyword>
<protein>
    <recommendedName>
        <fullName evidence="1 5">1-alkyl-2-acetylglycerophosphocholine esterase</fullName>
        <ecNumber evidence="1 5">3.1.1.47</ecNumber>
    </recommendedName>
</protein>
<proteinExistence type="predicted"/>
<evidence type="ECO:0000256" key="7">
    <source>
        <dbReference type="SAM" id="MobiDB-lite"/>
    </source>
</evidence>
<organism evidence="8 9">
    <name type="scientific">Panagrellus redivivus</name>
    <name type="common">Microworm</name>
    <dbReference type="NCBI Taxonomy" id="6233"/>
    <lineage>
        <taxon>Eukaryota</taxon>
        <taxon>Metazoa</taxon>
        <taxon>Ecdysozoa</taxon>
        <taxon>Nematoda</taxon>
        <taxon>Chromadorea</taxon>
        <taxon>Rhabditida</taxon>
        <taxon>Tylenchina</taxon>
        <taxon>Panagrolaimomorpha</taxon>
        <taxon>Panagrolaimoidea</taxon>
        <taxon>Panagrolaimidae</taxon>
        <taxon>Panagrellus</taxon>
    </lineage>
</organism>
<feature type="active site" description="Nucleophile" evidence="6">
    <location>
        <position position="318"/>
    </location>
</feature>
<dbReference type="GO" id="GO:0016042">
    <property type="term" value="P:lipid catabolic process"/>
    <property type="evidence" value="ECO:0007669"/>
    <property type="project" value="UniProtKB-KW"/>
</dbReference>
<dbReference type="WBParaSite" id="Pan_g7077.t2">
    <property type="protein sequence ID" value="Pan_g7077.t2"/>
    <property type="gene ID" value="Pan_g7077"/>
</dbReference>
<evidence type="ECO:0000313" key="8">
    <source>
        <dbReference type="Proteomes" id="UP000492821"/>
    </source>
</evidence>
<dbReference type="InterPro" id="IPR029058">
    <property type="entry name" value="AB_hydrolase_fold"/>
</dbReference>
<dbReference type="GO" id="GO:0003847">
    <property type="term" value="F:1-alkyl-2-acetylglycerophosphocholine esterase activity"/>
    <property type="evidence" value="ECO:0007669"/>
    <property type="project" value="UniProtKB-UniRule"/>
</dbReference>
<evidence type="ECO:0000313" key="9">
    <source>
        <dbReference type="WBParaSite" id="Pan_g7077.t2"/>
    </source>
</evidence>
<sequence length="513" mass="56595">MGLTSSSLPSTPAGSRVKPSTALPTVGCGMYEVGCADIMVASNGSGDNGVFMRIFYPTALKIEPQPEPSESDSDNESDSESDATVTDDPIEYPLWNERREYINGLAEYRQMSQRKIHFYFDWIIGERRIPAGWQQPLFNKRHPNFVHASKSTGDLHPEHRTLPPTASTQSLPEAKGPQFPVAVFSHGLSGSRLIYSTYCTSLASYGYVVAAVEHRDRSSSWTYRLKTDPATGIVTEEGISMLMVHDGEGEFKKRNQQNHTRVAECIRALHLLEELNMGQCGPADKKPKGSKIVVGQEFDWLQFKNRLDISKAAVIGHSMGGATAVAAAAFSTDFRCCIVLDGWLYPIEHELYAQTTMPALMLNVDGWQWAENIKRIQRMNSEAAEKPLFTFKNIVHQSFSDFTYLMPGFMGRKFGVQGDIDPHVAGEAYLELSVAFLRQALSGSTSVEALREVAQRYEFVVEGTTVDLEDEETATDDPKSDDHQTLQDSNGDAGSSIAASETESDSTGTTSNL</sequence>
<dbReference type="SUPFAM" id="SSF53474">
    <property type="entry name" value="alpha/beta-Hydrolases"/>
    <property type="match status" value="1"/>
</dbReference>
<feature type="region of interest" description="Disordered" evidence="7">
    <location>
        <begin position="152"/>
        <end position="173"/>
    </location>
</feature>
<feature type="compositionally biased region" description="Basic and acidic residues" evidence="7">
    <location>
        <begin position="476"/>
        <end position="485"/>
    </location>
</feature>
<evidence type="ECO:0000256" key="4">
    <source>
        <dbReference type="ARBA" id="ARBA00023098"/>
    </source>
</evidence>
<evidence type="ECO:0000256" key="1">
    <source>
        <dbReference type="ARBA" id="ARBA00013201"/>
    </source>
</evidence>
<feature type="active site" description="Charge relay system" evidence="6">
    <location>
        <position position="341"/>
    </location>
</feature>
<dbReference type="Pfam" id="PF03403">
    <property type="entry name" value="PAF-AH_p_II"/>
    <property type="match status" value="2"/>
</dbReference>
<dbReference type="InterPro" id="IPR016715">
    <property type="entry name" value="PAF_acetylhydro_eukaryote"/>
</dbReference>
<feature type="region of interest" description="Disordered" evidence="7">
    <location>
        <begin position="63"/>
        <end position="90"/>
    </location>
</feature>
<keyword evidence="4 5" id="KW-0443">Lipid metabolism</keyword>
<comment type="catalytic activity">
    <reaction evidence="5">
        <text>a 1-O-alkyl-2-acetyl-sn-glycero-3-phosphocholine + H2O = a 1-O-alkyl-sn-glycero-3-phosphocholine + acetate + H(+)</text>
        <dbReference type="Rhea" id="RHEA:17777"/>
        <dbReference type="ChEBI" id="CHEBI:15377"/>
        <dbReference type="ChEBI" id="CHEBI:15378"/>
        <dbReference type="ChEBI" id="CHEBI:30089"/>
        <dbReference type="ChEBI" id="CHEBI:30909"/>
        <dbReference type="ChEBI" id="CHEBI:36707"/>
        <dbReference type="EC" id="3.1.1.47"/>
    </reaction>
</comment>
<dbReference type="PIRSF" id="PIRSF018169">
    <property type="entry name" value="PAF_acetylhydrolase"/>
    <property type="match status" value="1"/>
</dbReference>
<feature type="active site" description="Charge relay system" evidence="6">
    <location>
        <position position="396"/>
    </location>
</feature>
<dbReference type="Gene3D" id="3.40.50.1820">
    <property type="entry name" value="alpha/beta hydrolase"/>
    <property type="match status" value="1"/>
</dbReference>
<reference evidence="9" key="2">
    <citation type="submission" date="2020-10" db="UniProtKB">
        <authorList>
            <consortium name="WormBaseParasite"/>
        </authorList>
    </citation>
    <scope>IDENTIFICATION</scope>
</reference>
<feature type="compositionally biased region" description="Polar residues" evidence="7">
    <location>
        <begin position="486"/>
        <end position="499"/>
    </location>
</feature>
<feature type="compositionally biased region" description="Polar residues" evidence="7">
    <location>
        <begin position="1"/>
        <end position="13"/>
    </location>
</feature>
<dbReference type="PANTHER" id="PTHR10272:SF0">
    <property type="entry name" value="PLATELET-ACTIVATING FACTOR ACETYLHYDROLASE"/>
    <property type="match status" value="1"/>
</dbReference>
<feature type="region of interest" description="Disordered" evidence="7">
    <location>
        <begin position="465"/>
        <end position="513"/>
    </location>
</feature>
<dbReference type="PANTHER" id="PTHR10272">
    <property type="entry name" value="PLATELET-ACTIVATING FACTOR ACETYLHYDROLASE"/>
    <property type="match status" value="1"/>
</dbReference>
<keyword evidence="8" id="KW-1185">Reference proteome</keyword>
<feature type="region of interest" description="Disordered" evidence="7">
    <location>
        <begin position="1"/>
        <end position="21"/>
    </location>
</feature>
<evidence type="ECO:0000256" key="5">
    <source>
        <dbReference type="PIRNR" id="PIRNR018169"/>
    </source>
</evidence>
<feature type="compositionally biased region" description="Acidic residues" evidence="7">
    <location>
        <begin position="69"/>
        <end position="81"/>
    </location>
</feature>
<dbReference type="Proteomes" id="UP000492821">
    <property type="component" value="Unassembled WGS sequence"/>
</dbReference>
<evidence type="ECO:0000256" key="6">
    <source>
        <dbReference type="PIRSR" id="PIRSR018169-1"/>
    </source>
</evidence>
<reference evidence="8" key="1">
    <citation type="journal article" date="2013" name="Genetics">
        <title>The draft genome and transcriptome of Panagrellus redivivus are shaped by the harsh demands of a free-living lifestyle.</title>
        <authorList>
            <person name="Srinivasan J."/>
            <person name="Dillman A.R."/>
            <person name="Macchietto M.G."/>
            <person name="Heikkinen L."/>
            <person name="Lakso M."/>
            <person name="Fracchia K.M."/>
            <person name="Antoshechkin I."/>
            <person name="Mortazavi A."/>
            <person name="Wong G."/>
            <person name="Sternberg P.W."/>
        </authorList>
    </citation>
    <scope>NUCLEOTIDE SEQUENCE [LARGE SCALE GENOMIC DNA]</scope>
    <source>
        <strain evidence="8">MT8872</strain>
    </source>
</reference>
<keyword evidence="3 5" id="KW-0442">Lipid degradation</keyword>
<evidence type="ECO:0000256" key="2">
    <source>
        <dbReference type="ARBA" id="ARBA00022801"/>
    </source>
</evidence>
<dbReference type="EC" id="3.1.1.47" evidence="1 5"/>
<accession>A0A7E4W4Z3</accession>
<name>A0A7E4W4Z3_PANRE</name>